<evidence type="ECO:0000313" key="2">
    <source>
        <dbReference type="Proteomes" id="UP001234297"/>
    </source>
</evidence>
<proteinExistence type="predicted"/>
<dbReference type="Proteomes" id="UP001234297">
    <property type="component" value="Chromosome 11"/>
</dbReference>
<keyword evidence="2" id="KW-1185">Reference proteome</keyword>
<dbReference type="EMBL" id="CM056819">
    <property type="protein sequence ID" value="KAJ8625364.1"/>
    <property type="molecule type" value="Genomic_DNA"/>
</dbReference>
<reference evidence="1 2" key="1">
    <citation type="journal article" date="2022" name="Hortic Res">
        <title>A haplotype resolved chromosomal level avocado genome allows analysis of novel avocado genes.</title>
        <authorList>
            <person name="Nath O."/>
            <person name="Fletcher S.J."/>
            <person name="Hayward A."/>
            <person name="Shaw L.M."/>
            <person name="Masouleh A.K."/>
            <person name="Furtado A."/>
            <person name="Henry R.J."/>
            <person name="Mitter N."/>
        </authorList>
    </citation>
    <scope>NUCLEOTIDE SEQUENCE [LARGE SCALE GENOMIC DNA]</scope>
    <source>
        <strain evidence="2">cv. Hass</strain>
    </source>
</reference>
<organism evidence="1 2">
    <name type="scientific">Persea americana</name>
    <name type="common">Avocado</name>
    <dbReference type="NCBI Taxonomy" id="3435"/>
    <lineage>
        <taxon>Eukaryota</taxon>
        <taxon>Viridiplantae</taxon>
        <taxon>Streptophyta</taxon>
        <taxon>Embryophyta</taxon>
        <taxon>Tracheophyta</taxon>
        <taxon>Spermatophyta</taxon>
        <taxon>Magnoliopsida</taxon>
        <taxon>Magnoliidae</taxon>
        <taxon>Laurales</taxon>
        <taxon>Lauraceae</taxon>
        <taxon>Persea</taxon>
    </lineage>
</organism>
<gene>
    <name evidence="1" type="ORF">MRB53_033894</name>
</gene>
<sequence>MTPANLVGQFGDTTYTKVFVGGLAWETQRETMRKYFEQFGEILEAVVITEKNTGRSKGYGFVTFREPEAAMRACVDAAPVIDGRRANCNLASLGVQKTRPSTPQHGGGRNFRMMNSFHTGVQGGVGTAFPSAATFPHYAIQQGIPYNVFGYSSYSTDYTYPTGYYNVYGGGGAAAQYPIYGEGAAAGMVTGMAPFHPYFQLGHASGGAAAYPHGPGYGLQYPPQVFPYSALNSAGGLPTYPHHYGGPMSMAPAPAPAPQAGMTMALPAPTLHAPTPHHFRLIPTPFPPTAPEQPSA</sequence>
<evidence type="ECO:0000313" key="1">
    <source>
        <dbReference type="EMBL" id="KAJ8625364.1"/>
    </source>
</evidence>
<name>A0ACC2KX68_PERAE</name>
<comment type="caution">
    <text evidence="1">The sequence shown here is derived from an EMBL/GenBank/DDBJ whole genome shotgun (WGS) entry which is preliminary data.</text>
</comment>
<accession>A0ACC2KX68</accession>
<protein>
    <submittedName>
        <fullName evidence="1">Uncharacterized protein</fullName>
    </submittedName>
</protein>